<comment type="catalytic activity">
    <reaction evidence="1">
        <text>Hydrolyzes free adenine bases from 7,8-dihydro-8-oxoguanine:adenine mismatched double-stranded DNA, leaving an apurinic site.</text>
        <dbReference type="EC" id="3.2.2.31"/>
    </reaction>
</comment>
<sequence>MNPLEKPIVSWFKKNKRDLPWRTTSPWGVMVSEYMLQQTPVNRVLPKWIEWMDRWPTPADLAQATPAQVITAWGRLGYPRRALRLHAAAQIIRDDFNNEVPDDEVTLQSLPGIGQYTAAAIAAFAFEQRTLVMDVNIRRLLTRVIDGNEHPKPAPTTRERAARLTLLPERNAHVWAAATMELGAIVCTSSNPKCELCPVISQCNWRKNGYPKTELIRKSQDWHGTDRKCRGTIVQALRENESLTESAIKKLWPEESQVEKALRTLIEDQLIQSISRNRYRLPQ</sequence>
<dbReference type="EMBL" id="CAEZUG010000056">
    <property type="protein sequence ID" value="CAB4596816.1"/>
    <property type="molecule type" value="Genomic_DNA"/>
</dbReference>
<evidence type="ECO:0000256" key="2">
    <source>
        <dbReference type="ARBA" id="ARBA00001966"/>
    </source>
</evidence>
<dbReference type="GO" id="GO:0032357">
    <property type="term" value="F:oxidized purine DNA binding"/>
    <property type="evidence" value="ECO:0007669"/>
    <property type="project" value="TreeGrafter"/>
</dbReference>
<evidence type="ECO:0000256" key="9">
    <source>
        <dbReference type="ARBA" id="ARBA00022801"/>
    </source>
</evidence>
<evidence type="ECO:0000256" key="11">
    <source>
        <dbReference type="ARBA" id="ARBA00023014"/>
    </source>
</evidence>
<keyword evidence="12" id="KW-0234">DNA repair</keyword>
<evidence type="ECO:0000256" key="1">
    <source>
        <dbReference type="ARBA" id="ARBA00000843"/>
    </source>
</evidence>
<dbReference type="Pfam" id="PF00633">
    <property type="entry name" value="HHH"/>
    <property type="match status" value="1"/>
</dbReference>
<keyword evidence="7" id="KW-0479">Metal-binding</keyword>
<evidence type="ECO:0000256" key="3">
    <source>
        <dbReference type="ARBA" id="ARBA00008343"/>
    </source>
</evidence>
<dbReference type="SUPFAM" id="SSF48150">
    <property type="entry name" value="DNA-glycosylase"/>
    <property type="match status" value="1"/>
</dbReference>
<dbReference type="EC" id="3.2.2.31" evidence="4"/>
<evidence type="ECO:0000256" key="5">
    <source>
        <dbReference type="ARBA" id="ARBA00022023"/>
    </source>
</evidence>
<dbReference type="GO" id="GO:0006284">
    <property type="term" value="P:base-excision repair"/>
    <property type="evidence" value="ECO:0007669"/>
    <property type="project" value="InterPro"/>
</dbReference>
<evidence type="ECO:0000256" key="8">
    <source>
        <dbReference type="ARBA" id="ARBA00022763"/>
    </source>
</evidence>
<dbReference type="GO" id="GO:0051539">
    <property type="term" value="F:4 iron, 4 sulfur cluster binding"/>
    <property type="evidence" value="ECO:0007669"/>
    <property type="project" value="UniProtKB-KW"/>
</dbReference>
<evidence type="ECO:0000313" key="15">
    <source>
        <dbReference type="EMBL" id="CAB4596816.1"/>
    </source>
</evidence>
<dbReference type="CDD" id="cd00056">
    <property type="entry name" value="ENDO3c"/>
    <property type="match status" value="1"/>
</dbReference>
<dbReference type="InterPro" id="IPR004035">
    <property type="entry name" value="Endouclease-III_FeS-bd_BS"/>
</dbReference>
<dbReference type="InterPro" id="IPR003265">
    <property type="entry name" value="HhH-GPD_domain"/>
</dbReference>
<dbReference type="InterPro" id="IPR000445">
    <property type="entry name" value="HhH_motif"/>
</dbReference>
<dbReference type="SMART" id="SM00478">
    <property type="entry name" value="ENDO3c"/>
    <property type="match status" value="1"/>
</dbReference>
<dbReference type="GO" id="GO:0006298">
    <property type="term" value="P:mismatch repair"/>
    <property type="evidence" value="ECO:0007669"/>
    <property type="project" value="TreeGrafter"/>
</dbReference>
<dbReference type="InterPro" id="IPR011257">
    <property type="entry name" value="DNA_glycosylase"/>
</dbReference>
<keyword evidence="6" id="KW-0004">4Fe-4S</keyword>
<protein>
    <recommendedName>
        <fullName evidence="5">Adenine DNA glycosylase</fullName>
        <ecNumber evidence="4">3.2.2.31</ecNumber>
    </recommendedName>
</protein>
<evidence type="ECO:0000259" key="14">
    <source>
        <dbReference type="SMART" id="SM00478"/>
    </source>
</evidence>
<proteinExistence type="inferred from homology"/>
<keyword evidence="13" id="KW-0326">Glycosidase</keyword>
<keyword evidence="10" id="KW-0408">Iron</keyword>
<evidence type="ECO:0000256" key="4">
    <source>
        <dbReference type="ARBA" id="ARBA00012045"/>
    </source>
</evidence>
<dbReference type="PROSITE" id="PS01155">
    <property type="entry name" value="ENDONUCLEASE_III_2"/>
    <property type="match status" value="1"/>
</dbReference>
<dbReference type="InterPro" id="IPR044298">
    <property type="entry name" value="MIG/MutY"/>
</dbReference>
<dbReference type="Gene3D" id="1.10.1670.10">
    <property type="entry name" value="Helix-hairpin-Helix base-excision DNA repair enzymes (C-terminal)"/>
    <property type="match status" value="1"/>
</dbReference>
<dbReference type="InterPro" id="IPR003651">
    <property type="entry name" value="Endonuclease3_FeS-loop_motif"/>
</dbReference>
<dbReference type="GO" id="GO:0000701">
    <property type="term" value="F:purine-specific mismatch base pair DNA N-glycosylase activity"/>
    <property type="evidence" value="ECO:0007669"/>
    <property type="project" value="UniProtKB-EC"/>
</dbReference>
<evidence type="ECO:0000256" key="7">
    <source>
        <dbReference type="ARBA" id="ARBA00022723"/>
    </source>
</evidence>
<evidence type="ECO:0000256" key="13">
    <source>
        <dbReference type="ARBA" id="ARBA00023295"/>
    </source>
</evidence>
<dbReference type="PROSITE" id="PS00764">
    <property type="entry name" value="ENDONUCLEASE_III_1"/>
    <property type="match status" value="1"/>
</dbReference>
<dbReference type="PANTHER" id="PTHR42944">
    <property type="entry name" value="ADENINE DNA GLYCOSYLASE"/>
    <property type="match status" value="1"/>
</dbReference>
<dbReference type="AlphaFoldDB" id="A0A6J6LJT7"/>
<evidence type="ECO:0000256" key="12">
    <source>
        <dbReference type="ARBA" id="ARBA00023204"/>
    </source>
</evidence>
<gene>
    <name evidence="15" type="ORF">UFOPK1795_00923</name>
    <name evidence="16" type="ORF">UFOPK2275_00522</name>
</gene>
<evidence type="ECO:0000256" key="10">
    <source>
        <dbReference type="ARBA" id="ARBA00023004"/>
    </source>
</evidence>
<dbReference type="PANTHER" id="PTHR42944:SF1">
    <property type="entry name" value="ADENINE DNA GLYCOSYLASE"/>
    <property type="match status" value="1"/>
</dbReference>
<keyword evidence="8" id="KW-0227">DNA damage</keyword>
<evidence type="ECO:0000256" key="6">
    <source>
        <dbReference type="ARBA" id="ARBA00022485"/>
    </source>
</evidence>
<comment type="similarity">
    <text evidence="3">Belongs to the Nth/MutY family.</text>
</comment>
<organism evidence="16">
    <name type="scientific">freshwater metagenome</name>
    <dbReference type="NCBI Taxonomy" id="449393"/>
    <lineage>
        <taxon>unclassified sequences</taxon>
        <taxon>metagenomes</taxon>
        <taxon>ecological metagenomes</taxon>
    </lineage>
</organism>
<dbReference type="Gene3D" id="1.10.340.30">
    <property type="entry name" value="Hypothetical protein, domain 2"/>
    <property type="match status" value="1"/>
</dbReference>
<reference evidence="16" key="1">
    <citation type="submission" date="2020-05" db="EMBL/GenBank/DDBJ databases">
        <authorList>
            <person name="Chiriac C."/>
            <person name="Salcher M."/>
            <person name="Ghai R."/>
            <person name="Kavagutti S V."/>
        </authorList>
    </citation>
    <scope>NUCLEOTIDE SEQUENCE</scope>
</reference>
<evidence type="ECO:0000313" key="16">
    <source>
        <dbReference type="EMBL" id="CAB4660814.1"/>
    </source>
</evidence>
<feature type="domain" description="HhH-GPD" evidence="14">
    <location>
        <begin position="35"/>
        <end position="185"/>
    </location>
</feature>
<comment type="cofactor">
    <cofactor evidence="2">
        <name>[4Fe-4S] cluster</name>
        <dbReference type="ChEBI" id="CHEBI:49883"/>
    </cofactor>
</comment>
<keyword evidence="9" id="KW-0378">Hydrolase</keyword>
<dbReference type="GO" id="GO:0034039">
    <property type="term" value="F:8-oxo-7,8-dihydroguanine DNA N-glycosylase activity"/>
    <property type="evidence" value="ECO:0007669"/>
    <property type="project" value="TreeGrafter"/>
</dbReference>
<dbReference type="Pfam" id="PF00730">
    <property type="entry name" value="HhH-GPD"/>
    <property type="match status" value="1"/>
</dbReference>
<dbReference type="FunFam" id="1.10.340.30:FF:000003">
    <property type="entry name" value="A/G-specific adenine glycosylase"/>
    <property type="match status" value="1"/>
</dbReference>
<dbReference type="SMART" id="SM00525">
    <property type="entry name" value="FES"/>
    <property type="match status" value="1"/>
</dbReference>
<keyword evidence="11" id="KW-0411">Iron-sulfur</keyword>
<dbReference type="GO" id="GO:0035485">
    <property type="term" value="F:adenine/guanine mispair binding"/>
    <property type="evidence" value="ECO:0007669"/>
    <property type="project" value="TreeGrafter"/>
</dbReference>
<dbReference type="InterPro" id="IPR004036">
    <property type="entry name" value="Endonuclease-III-like_CS2"/>
</dbReference>
<name>A0A6J6LJT7_9ZZZZ</name>
<accession>A0A6J6LJT7</accession>
<dbReference type="InterPro" id="IPR023170">
    <property type="entry name" value="HhH_base_excis_C"/>
</dbReference>
<dbReference type="EMBL" id="CAEZWQ010000046">
    <property type="protein sequence ID" value="CAB4660814.1"/>
    <property type="molecule type" value="Genomic_DNA"/>
</dbReference>
<dbReference type="GO" id="GO:0046872">
    <property type="term" value="F:metal ion binding"/>
    <property type="evidence" value="ECO:0007669"/>
    <property type="project" value="UniProtKB-KW"/>
</dbReference>